<name>A0A4S8J755_MUSBA</name>
<feature type="compositionally biased region" description="Basic and acidic residues" evidence="1">
    <location>
        <begin position="38"/>
        <end position="50"/>
    </location>
</feature>
<dbReference type="Proteomes" id="UP000317650">
    <property type="component" value="Chromosome 11"/>
</dbReference>
<evidence type="ECO:0000313" key="3">
    <source>
        <dbReference type="Proteomes" id="UP000317650"/>
    </source>
</evidence>
<sequence>MFGADCKNIEQRDHQDAKDRSQGNHFCLWISVNTATDGRQRSQEPQHRQEPSSSPGIACLGLLPGIRIGPQGQYLRRRDHHLTAQSESFREFKRNAFDHRDGGVGACIVCHPVPMGVRKGHEGEDVKVQSNGTRLCAGKRPRSGNYRGRREA</sequence>
<comment type="caution">
    <text evidence="2">The sequence shown here is derived from an EMBL/GenBank/DDBJ whole genome shotgun (WGS) entry which is preliminary data.</text>
</comment>
<reference evidence="2 3" key="1">
    <citation type="journal article" date="2019" name="Nat. Plants">
        <title>Genome sequencing of Musa balbisiana reveals subgenome evolution and function divergence in polyploid bananas.</title>
        <authorList>
            <person name="Yao X."/>
        </authorList>
    </citation>
    <scope>NUCLEOTIDE SEQUENCE [LARGE SCALE GENOMIC DNA]</scope>
    <source>
        <strain evidence="3">cv. DH-PKW</strain>
        <tissue evidence="2">Leaves</tissue>
    </source>
</reference>
<feature type="region of interest" description="Disordered" evidence="1">
    <location>
        <begin position="37"/>
        <end position="57"/>
    </location>
</feature>
<dbReference type="EMBL" id="PYDT01000007">
    <property type="protein sequence ID" value="THU56734.1"/>
    <property type="molecule type" value="Genomic_DNA"/>
</dbReference>
<proteinExistence type="predicted"/>
<dbReference type="AlphaFoldDB" id="A0A4S8J755"/>
<evidence type="ECO:0000256" key="1">
    <source>
        <dbReference type="SAM" id="MobiDB-lite"/>
    </source>
</evidence>
<accession>A0A4S8J755</accession>
<evidence type="ECO:0000313" key="2">
    <source>
        <dbReference type="EMBL" id="THU56734.1"/>
    </source>
</evidence>
<gene>
    <name evidence="2" type="ORF">C4D60_Mb11t20320</name>
</gene>
<organism evidence="2 3">
    <name type="scientific">Musa balbisiana</name>
    <name type="common">Banana</name>
    <dbReference type="NCBI Taxonomy" id="52838"/>
    <lineage>
        <taxon>Eukaryota</taxon>
        <taxon>Viridiplantae</taxon>
        <taxon>Streptophyta</taxon>
        <taxon>Embryophyta</taxon>
        <taxon>Tracheophyta</taxon>
        <taxon>Spermatophyta</taxon>
        <taxon>Magnoliopsida</taxon>
        <taxon>Liliopsida</taxon>
        <taxon>Zingiberales</taxon>
        <taxon>Musaceae</taxon>
        <taxon>Musa</taxon>
    </lineage>
</organism>
<keyword evidence="3" id="KW-1185">Reference proteome</keyword>
<protein>
    <submittedName>
        <fullName evidence="2">Uncharacterized protein</fullName>
    </submittedName>
</protein>